<dbReference type="Pfam" id="PF13557">
    <property type="entry name" value="Phenol_MetA_deg"/>
    <property type="match status" value="1"/>
</dbReference>
<dbReference type="InterPro" id="IPR025737">
    <property type="entry name" value="FApF"/>
</dbReference>
<feature type="chain" id="PRO_5041661413" evidence="1">
    <location>
        <begin position="22"/>
        <end position="304"/>
    </location>
</feature>
<keyword evidence="1" id="KW-0732">Signal</keyword>
<reference evidence="2" key="2">
    <citation type="submission" date="2023-04" db="EMBL/GenBank/DDBJ databases">
        <authorList>
            <person name="Beletskiy A.V."/>
            <person name="Mardanov A.V."/>
            <person name="Ravin N.V."/>
        </authorList>
    </citation>
    <scope>NUCLEOTIDE SEQUENCE</scope>
    <source>
        <strain evidence="2">GKL-02</strain>
    </source>
</reference>
<name>A0AA95KK88_9GAMM</name>
<reference evidence="2" key="1">
    <citation type="journal article" date="2023" name="Int. J. Mol. Sci.">
        <title>Metagenomics Revealed a New Genus 'Candidatus Thiocaldithrix dubininis' gen. nov., sp. nov. and a New Species 'Candidatus Thiothrix putei' sp. nov. in the Family Thiotrichaceae, Some Members of Which Have Traits of Both Na+- and H+-Motive Energetics.</title>
        <authorList>
            <person name="Ravin N.V."/>
            <person name="Muntyan M.S."/>
            <person name="Smolyakov D.D."/>
            <person name="Rudenko T.S."/>
            <person name="Beletsky A.V."/>
            <person name="Mardanov A.V."/>
            <person name="Grabovich M.Y."/>
        </authorList>
    </citation>
    <scope>NUCLEOTIDE SEQUENCE</scope>
    <source>
        <strain evidence="2">GKL-02</strain>
    </source>
</reference>
<dbReference type="KEGG" id="tput:QJT81_09895"/>
<evidence type="ECO:0000313" key="2">
    <source>
        <dbReference type="EMBL" id="WGZ96254.1"/>
    </source>
</evidence>
<protein>
    <submittedName>
        <fullName evidence="2">Transporter</fullName>
    </submittedName>
</protein>
<feature type="signal peptide" evidence="1">
    <location>
        <begin position="1"/>
        <end position="21"/>
    </location>
</feature>
<proteinExistence type="predicted"/>
<dbReference type="AlphaFoldDB" id="A0AA95KK88"/>
<dbReference type="Proteomes" id="UP001301326">
    <property type="component" value="Chromosome"/>
</dbReference>
<dbReference type="EMBL" id="CP124756">
    <property type="protein sequence ID" value="WGZ96254.1"/>
    <property type="molecule type" value="Genomic_DNA"/>
</dbReference>
<sequence>MLQTIKAFFLSALLLANVVYADEVTKADSQIIGQSPSSEEEINRLFLRDSEVLLKPKKLQVSIGIGYATDESQQNFRESRTRQASIPVGVSYGLADSLEVSASLPFQYLENQVVSVTDVSKETESGIGDLALGAKYKIKTESATTPSVTAALGVSIPTGEGSNPDSLNDLTNSSGLLSTSLGFSLAKTIDPAFVFVNAGYTHTFDDEQYGYNVKLGESFNYGFGTGLAVNSAVAFSGRVSGSYQKESQVNQKTVNGSSSEPIDFVGAMSYRFSSDTNIETSLNIGLTDDAQDVGVGVTVIKDIR</sequence>
<dbReference type="SUPFAM" id="SSF56935">
    <property type="entry name" value="Porins"/>
    <property type="match status" value="1"/>
</dbReference>
<evidence type="ECO:0000256" key="1">
    <source>
        <dbReference type="SAM" id="SignalP"/>
    </source>
</evidence>
<organism evidence="2">
    <name type="scientific">Candidatus Thiothrix putei</name>
    <dbReference type="NCBI Taxonomy" id="3080811"/>
    <lineage>
        <taxon>Bacteria</taxon>
        <taxon>Pseudomonadati</taxon>
        <taxon>Pseudomonadota</taxon>
        <taxon>Gammaproteobacteria</taxon>
        <taxon>Thiotrichales</taxon>
        <taxon>Thiotrichaceae</taxon>
        <taxon>Thiothrix</taxon>
    </lineage>
</organism>
<accession>A0AA95KK88</accession>
<gene>
    <name evidence="2" type="ORF">QJT81_09895</name>
</gene>